<dbReference type="Proteomes" id="UP000772434">
    <property type="component" value="Unassembled WGS sequence"/>
</dbReference>
<sequence length="64" mass="7422">MRARERAPIDAQGEFRVAQGGPNRGDSARRERTLSLEQRVAEILERVRIMEERGNLPPDYESRE</sequence>
<evidence type="ECO:0000256" key="1">
    <source>
        <dbReference type="SAM" id="MobiDB-lite"/>
    </source>
</evidence>
<gene>
    <name evidence="2" type="ORF">BDP27DRAFT_1340186</name>
</gene>
<evidence type="ECO:0000313" key="3">
    <source>
        <dbReference type="Proteomes" id="UP000772434"/>
    </source>
</evidence>
<dbReference type="EMBL" id="JADNRY010000260">
    <property type="protein sequence ID" value="KAF9060107.1"/>
    <property type="molecule type" value="Genomic_DNA"/>
</dbReference>
<proteinExistence type="predicted"/>
<dbReference type="AlphaFoldDB" id="A0A9P5TZ93"/>
<evidence type="ECO:0000313" key="2">
    <source>
        <dbReference type="EMBL" id="KAF9060107.1"/>
    </source>
</evidence>
<organism evidence="2 3">
    <name type="scientific">Rhodocollybia butyracea</name>
    <dbReference type="NCBI Taxonomy" id="206335"/>
    <lineage>
        <taxon>Eukaryota</taxon>
        <taxon>Fungi</taxon>
        <taxon>Dikarya</taxon>
        <taxon>Basidiomycota</taxon>
        <taxon>Agaricomycotina</taxon>
        <taxon>Agaricomycetes</taxon>
        <taxon>Agaricomycetidae</taxon>
        <taxon>Agaricales</taxon>
        <taxon>Marasmiineae</taxon>
        <taxon>Omphalotaceae</taxon>
        <taxon>Rhodocollybia</taxon>
    </lineage>
</organism>
<reference evidence="2" key="1">
    <citation type="submission" date="2020-11" db="EMBL/GenBank/DDBJ databases">
        <authorList>
            <consortium name="DOE Joint Genome Institute"/>
            <person name="Ahrendt S."/>
            <person name="Riley R."/>
            <person name="Andreopoulos W."/>
            <person name="Labutti K."/>
            <person name="Pangilinan J."/>
            <person name="Ruiz-Duenas F.J."/>
            <person name="Barrasa J.M."/>
            <person name="Sanchez-Garcia M."/>
            <person name="Camarero S."/>
            <person name="Miyauchi S."/>
            <person name="Serrano A."/>
            <person name="Linde D."/>
            <person name="Babiker R."/>
            <person name="Drula E."/>
            <person name="Ayuso-Fernandez I."/>
            <person name="Pacheco R."/>
            <person name="Padilla G."/>
            <person name="Ferreira P."/>
            <person name="Barriuso J."/>
            <person name="Kellner H."/>
            <person name="Castanera R."/>
            <person name="Alfaro M."/>
            <person name="Ramirez L."/>
            <person name="Pisabarro A.G."/>
            <person name="Kuo A."/>
            <person name="Tritt A."/>
            <person name="Lipzen A."/>
            <person name="He G."/>
            <person name="Yan M."/>
            <person name="Ng V."/>
            <person name="Cullen D."/>
            <person name="Martin F."/>
            <person name="Rosso M.-N."/>
            <person name="Henrissat B."/>
            <person name="Hibbett D."/>
            <person name="Martinez A.T."/>
            <person name="Grigoriev I.V."/>
        </authorList>
    </citation>
    <scope>NUCLEOTIDE SEQUENCE</scope>
    <source>
        <strain evidence="2">AH 40177</strain>
    </source>
</reference>
<feature type="region of interest" description="Disordered" evidence="1">
    <location>
        <begin position="1"/>
        <end position="32"/>
    </location>
</feature>
<accession>A0A9P5TZ93</accession>
<comment type="caution">
    <text evidence="2">The sequence shown here is derived from an EMBL/GenBank/DDBJ whole genome shotgun (WGS) entry which is preliminary data.</text>
</comment>
<keyword evidence="3" id="KW-1185">Reference proteome</keyword>
<name>A0A9P5TZ93_9AGAR</name>
<protein>
    <submittedName>
        <fullName evidence="2">Uncharacterized protein</fullName>
    </submittedName>
</protein>